<keyword evidence="8" id="KW-0067">ATP-binding</keyword>
<gene>
    <name evidence="13" type="ORF">SO802_022357</name>
</gene>
<dbReference type="PANTHER" id="PTHR36766">
    <property type="entry name" value="PLANT BROAD-SPECTRUM MILDEW RESISTANCE PROTEIN RPW8"/>
    <property type="match status" value="1"/>
</dbReference>
<evidence type="ECO:0000256" key="7">
    <source>
        <dbReference type="ARBA" id="ARBA00022833"/>
    </source>
</evidence>
<keyword evidence="5 9" id="KW-0863">Zinc-finger</keyword>
<dbReference type="Pfam" id="PF25019">
    <property type="entry name" value="LRR_R13L1-DRL21"/>
    <property type="match status" value="2"/>
</dbReference>
<dbReference type="Pfam" id="PF23559">
    <property type="entry name" value="WHD_DRP"/>
    <property type="match status" value="1"/>
</dbReference>
<keyword evidence="4" id="KW-0547">Nucleotide-binding</keyword>
<keyword evidence="1" id="KW-0433">Leucine-rich repeat</keyword>
<evidence type="ECO:0000256" key="3">
    <source>
        <dbReference type="ARBA" id="ARBA00022737"/>
    </source>
</evidence>
<dbReference type="Gene3D" id="1.10.8.430">
    <property type="entry name" value="Helical domain of apoptotic protease-activating factors"/>
    <property type="match status" value="1"/>
</dbReference>
<keyword evidence="14" id="KW-1185">Reference proteome</keyword>
<dbReference type="InterPro" id="IPR056789">
    <property type="entry name" value="LRR_R13L1-DRL21"/>
</dbReference>
<dbReference type="AlphaFoldDB" id="A0AAW2CHP7"/>
<evidence type="ECO:0000256" key="11">
    <source>
        <dbReference type="SAM" id="MobiDB-lite"/>
    </source>
</evidence>
<evidence type="ECO:0000256" key="4">
    <source>
        <dbReference type="ARBA" id="ARBA00022741"/>
    </source>
</evidence>
<keyword evidence="3" id="KW-0677">Repeat</keyword>
<evidence type="ECO:0000259" key="12">
    <source>
        <dbReference type="PROSITE" id="PS50808"/>
    </source>
</evidence>
<evidence type="ECO:0000256" key="1">
    <source>
        <dbReference type="ARBA" id="ARBA00022614"/>
    </source>
</evidence>
<dbReference type="GO" id="GO:0006952">
    <property type="term" value="P:defense response"/>
    <property type="evidence" value="ECO:0007669"/>
    <property type="project" value="UniProtKB-KW"/>
</dbReference>
<dbReference type="PROSITE" id="PS50808">
    <property type="entry name" value="ZF_BED"/>
    <property type="match status" value="1"/>
</dbReference>
<accession>A0AAW2CHP7</accession>
<organism evidence="13 14">
    <name type="scientific">Lithocarpus litseifolius</name>
    <dbReference type="NCBI Taxonomy" id="425828"/>
    <lineage>
        <taxon>Eukaryota</taxon>
        <taxon>Viridiplantae</taxon>
        <taxon>Streptophyta</taxon>
        <taxon>Embryophyta</taxon>
        <taxon>Tracheophyta</taxon>
        <taxon>Spermatophyta</taxon>
        <taxon>Magnoliopsida</taxon>
        <taxon>eudicotyledons</taxon>
        <taxon>Gunneridae</taxon>
        <taxon>Pentapetalae</taxon>
        <taxon>rosids</taxon>
        <taxon>fabids</taxon>
        <taxon>Fagales</taxon>
        <taxon>Fagaceae</taxon>
        <taxon>Lithocarpus</taxon>
    </lineage>
</organism>
<dbReference type="SMART" id="SM00367">
    <property type="entry name" value="LRR_CC"/>
    <property type="match status" value="5"/>
</dbReference>
<feature type="region of interest" description="Disordered" evidence="11">
    <location>
        <begin position="69"/>
        <end position="88"/>
    </location>
</feature>
<sequence>MVRKKDRFWEHVEKQNNGRFKCKYCESIFAGGATRIKYHLAGVKGHDINICTKVTKEVQEEASLTIGEPNKKLKGASTSNKDKEREISSTSISKDDMLSKVFEKSNAEYIAEILLGVFVEGLLAKLRSIVIEQHISFEFGFKEGLTDLFSFLTQIQLVLTDVEKRQASDEFLRIWLAKLRYVAYEIDDVLDEFGYNILQQKVINYSPPSNDIINMANKIKIINESLNRLKDGIASYEFRAEFVNSIPEISFNMEIDSFLDDSKVSQNVGNNIVEATYCDRVTEITETFTQYELTEYDCWFIFKKRVSANERLLTLDLEKIGKEIVKKCKRVPWVAEFLGRIMYFIHDKGEWLSIQNNKNWDLLDDRNNGAFHILKLGYDHLRIPSLKRCFAYCAIFPKDCNMKKDEVIQHWMAEGFLEPSKEGTTVMEDIGNTYFNILLATSFFQNARKDVCGDIISCKIHNLVHDFAISISKSEILILEGDFVDNVRKVQPLFVRSDGKTTPRTSFSGDSFIKMRTLLLENLDFDDMLSNFKCLRVLKLSGHNIIRLPNSIGQLIHLRLLHILHTKIEKLPKSITKLYNLQTLRIEKCPELMELPEDLSNLINLRHINIYVGCWTRIRYRDWLVKNMGRLTCLQTLNFFIVGRDEGYRIKEMGPLKNLRGEINIYNLEKVKDEEEAKSAKLKEKDIFKLGLFWSQFYGELDMYDKDKDEKVLEGLHPHPNLKSLTIEWYRGKKFPSWINDLSLFHNLICIRLNFCTECEEVPTLGHLPCLRVLEIEHIDNVRSIGSEFYSYSDGSYTNTTLFSTLRILKLECMGSLEEWKDAKELTSAGEVLLVFPCLEELNIRRCNELRDLPNSLHTCVSLQNFVIQDCPHLSSLPGVPSVIQRLEIIRCGIDELPSGLQFCTSLQYLQIRGCTNLKSIPESLHTCVSLQKFVIQDCPHLSSLPSVPSIIQHLEIKGCGIDELPSVLQFCTSLQYLEIWKCPNLKSIPESLHTCVSLQKFIVFRCPDLRYLPGVPSVIQHLEITACGIDELPSGLQFCTSLQYLQIKDCPNLKSIPDLGEVFHSLINLKISNCRLKLLREGRLQTLVIGGLDAFPILRYPSIKYSHASLKKLRLSGSPTLNSLPEEIRLFTALEELCIENFDGMEALPDWLGIPSSLQKLSLYDCEKLMCLPILHLTDLKHLHIAGCPNFEEICADGSSEEWFKIAHVPNIIIDGAYIQGEEDSYDSEDFDKYDDSEDEEDYKQMQLRQYAYCFQLVEQLIIIAS</sequence>
<keyword evidence="2" id="KW-0479">Metal-binding</keyword>
<dbReference type="Proteomes" id="UP001459277">
    <property type="component" value="Unassembled WGS sequence"/>
</dbReference>
<dbReference type="GO" id="GO:0043531">
    <property type="term" value="F:ADP binding"/>
    <property type="evidence" value="ECO:0007669"/>
    <property type="project" value="InterPro"/>
</dbReference>
<evidence type="ECO:0000256" key="5">
    <source>
        <dbReference type="ARBA" id="ARBA00022771"/>
    </source>
</evidence>
<comment type="caution">
    <text evidence="13">The sequence shown here is derived from an EMBL/GenBank/DDBJ whole genome shotgun (WGS) entry which is preliminary data.</text>
</comment>
<proteinExistence type="predicted"/>
<dbReference type="FunFam" id="1.10.10.10:FF:000322">
    <property type="entry name" value="Probable disease resistance protein At1g63360"/>
    <property type="match status" value="1"/>
</dbReference>
<dbReference type="SUPFAM" id="SSF52540">
    <property type="entry name" value="P-loop containing nucleoside triphosphate hydrolases"/>
    <property type="match status" value="1"/>
</dbReference>
<dbReference type="InterPro" id="IPR041118">
    <property type="entry name" value="Rx_N"/>
</dbReference>
<dbReference type="InterPro" id="IPR058922">
    <property type="entry name" value="WHD_DRP"/>
</dbReference>
<dbReference type="GO" id="GO:0003677">
    <property type="term" value="F:DNA binding"/>
    <property type="evidence" value="ECO:0007669"/>
    <property type="project" value="InterPro"/>
</dbReference>
<keyword evidence="10" id="KW-0175">Coiled coil</keyword>
<dbReference type="InterPro" id="IPR032675">
    <property type="entry name" value="LRR_dom_sf"/>
</dbReference>
<evidence type="ECO:0000256" key="10">
    <source>
        <dbReference type="SAM" id="Coils"/>
    </source>
</evidence>
<dbReference type="InterPro" id="IPR042197">
    <property type="entry name" value="Apaf_helical"/>
</dbReference>
<dbReference type="Gene3D" id="1.10.10.10">
    <property type="entry name" value="Winged helix-like DNA-binding domain superfamily/Winged helix DNA-binding domain"/>
    <property type="match status" value="1"/>
</dbReference>
<evidence type="ECO:0000313" key="14">
    <source>
        <dbReference type="Proteomes" id="UP001459277"/>
    </source>
</evidence>
<feature type="domain" description="BED-type" evidence="12">
    <location>
        <begin position="3"/>
        <end position="58"/>
    </location>
</feature>
<dbReference type="Pfam" id="PF18052">
    <property type="entry name" value="Rx_N"/>
    <property type="match status" value="1"/>
</dbReference>
<dbReference type="GO" id="GO:0005524">
    <property type="term" value="F:ATP binding"/>
    <property type="evidence" value="ECO:0007669"/>
    <property type="project" value="UniProtKB-KW"/>
</dbReference>
<evidence type="ECO:0000256" key="9">
    <source>
        <dbReference type="PROSITE-ProRule" id="PRU00027"/>
    </source>
</evidence>
<evidence type="ECO:0000256" key="2">
    <source>
        <dbReference type="ARBA" id="ARBA00022723"/>
    </source>
</evidence>
<dbReference type="EMBL" id="JAZDWU010000007">
    <property type="protein sequence ID" value="KAK9997671.1"/>
    <property type="molecule type" value="Genomic_DNA"/>
</dbReference>
<keyword evidence="7" id="KW-0862">Zinc</keyword>
<protein>
    <recommendedName>
        <fullName evidence="12">BED-type domain-containing protein</fullName>
    </recommendedName>
</protein>
<dbReference type="Gene3D" id="1.20.5.4130">
    <property type="match status" value="1"/>
</dbReference>
<keyword evidence="6" id="KW-0611">Plant defense</keyword>
<dbReference type="InterPro" id="IPR006553">
    <property type="entry name" value="Leu-rich_rpt_Cys-con_subtyp"/>
</dbReference>
<dbReference type="SUPFAM" id="SSF52058">
    <property type="entry name" value="L domain-like"/>
    <property type="match status" value="2"/>
</dbReference>
<dbReference type="GO" id="GO:0008270">
    <property type="term" value="F:zinc ion binding"/>
    <property type="evidence" value="ECO:0007669"/>
    <property type="project" value="UniProtKB-KW"/>
</dbReference>
<name>A0AAW2CHP7_9ROSI</name>
<evidence type="ECO:0000256" key="6">
    <source>
        <dbReference type="ARBA" id="ARBA00022821"/>
    </source>
</evidence>
<evidence type="ECO:0000313" key="13">
    <source>
        <dbReference type="EMBL" id="KAK9997671.1"/>
    </source>
</evidence>
<dbReference type="PANTHER" id="PTHR36766:SF70">
    <property type="entry name" value="DISEASE RESISTANCE PROTEIN RGA4"/>
    <property type="match status" value="1"/>
</dbReference>
<dbReference type="InterPro" id="IPR027417">
    <property type="entry name" value="P-loop_NTPase"/>
</dbReference>
<dbReference type="InterPro" id="IPR003656">
    <property type="entry name" value="Znf_BED"/>
</dbReference>
<evidence type="ECO:0000256" key="8">
    <source>
        <dbReference type="ARBA" id="ARBA00022840"/>
    </source>
</evidence>
<dbReference type="Gene3D" id="3.80.10.10">
    <property type="entry name" value="Ribonuclease Inhibitor"/>
    <property type="match status" value="4"/>
</dbReference>
<dbReference type="GO" id="GO:0051707">
    <property type="term" value="P:response to other organism"/>
    <property type="evidence" value="ECO:0007669"/>
    <property type="project" value="UniProtKB-ARBA"/>
</dbReference>
<feature type="coiled-coil region" evidence="10">
    <location>
        <begin position="656"/>
        <end position="685"/>
    </location>
</feature>
<reference evidence="13 14" key="1">
    <citation type="submission" date="2024-01" db="EMBL/GenBank/DDBJ databases">
        <title>A telomere-to-telomere, gap-free genome of sweet tea (Lithocarpus litseifolius).</title>
        <authorList>
            <person name="Zhou J."/>
        </authorList>
    </citation>
    <scope>NUCLEOTIDE SEQUENCE [LARGE SCALE GENOMIC DNA]</scope>
    <source>
        <strain evidence="13">Zhou-2022a</strain>
        <tissue evidence="13">Leaf</tissue>
    </source>
</reference>
<dbReference type="InterPro" id="IPR036388">
    <property type="entry name" value="WH-like_DNA-bd_sf"/>
</dbReference>